<sequence>MAPRGRHRKSRNTRMDAAIDSMTKVYGFSEEIVKKVLKELLEEYGGDDGWFFIEQYSYKELVDAILRDQEENDHQMQDNPSNQKADTFPGSGSLQDEKAEGHTSTNDAEPSGGLAGTICSEAVENKSETTNKENVDHLPPTERNGRAWKDIGLDQSSSQREIADGNCGKDDKSGPSSILLPPPLTPTTPLGTSLPSRPDNNPVFSPSPMVSSPPSVKNNTRKGREPCYGWIGSDEEEVDDFLYLLPPAKDWEDLSSVADKKAKHKSRWDLRPEDP</sequence>
<evidence type="ECO:0000313" key="3">
    <source>
        <dbReference type="EMBL" id="KAL3523958.1"/>
    </source>
</evidence>
<dbReference type="Pfam" id="PF10440">
    <property type="entry name" value="WIYLD"/>
    <property type="match status" value="1"/>
</dbReference>
<dbReference type="PANTHER" id="PTHR34271:SF1">
    <property type="entry name" value="NUCLEOLAR HISTONE METHYLTRANSFERASE-RELATED PROTEIN"/>
    <property type="match status" value="1"/>
</dbReference>
<feature type="compositionally biased region" description="Basic and acidic residues" evidence="1">
    <location>
        <begin position="123"/>
        <end position="152"/>
    </location>
</feature>
<dbReference type="EMBL" id="JBJUIK010000007">
    <property type="protein sequence ID" value="KAL3523958.1"/>
    <property type="molecule type" value="Genomic_DNA"/>
</dbReference>
<feature type="region of interest" description="Disordered" evidence="1">
    <location>
        <begin position="253"/>
        <end position="275"/>
    </location>
</feature>
<feature type="compositionally biased region" description="Basic and acidic residues" evidence="1">
    <location>
        <begin position="161"/>
        <end position="173"/>
    </location>
</feature>
<feature type="compositionally biased region" description="Polar residues" evidence="1">
    <location>
        <begin position="77"/>
        <end position="94"/>
    </location>
</feature>
<feature type="domain" description="WIYLD" evidence="2">
    <location>
        <begin position="9"/>
        <end position="71"/>
    </location>
</feature>
<protein>
    <recommendedName>
        <fullName evidence="2">WIYLD domain-containing protein</fullName>
    </recommendedName>
</protein>
<dbReference type="InterPro" id="IPR018848">
    <property type="entry name" value="WIYLD_domain"/>
</dbReference>
<comment type="caution">
    <text evidence="3">The sequence shown here is derived from an EMBL/GenBank/DDBJ whole genome shotgun (WGS) entry which is preliminary data.</text>
</comment>
<dbReference type="InterPro" id="IPR043017">
    <property type="entry name" value="WIYLD_dom_sf"/>
</dbReference>
<reference evidence="3 4" key="1">
    <citation type="submission" date="2024-11" db="EMBL/GenBank/DDBJ databases">
        <title>A near-complete genome assembly of Cinchona calisaya.</title>
        <authorList>
            <person name="Lian D.C."/>
            <person name="Zhao X.W."/>
            <person name="Wei L."/>
        </authorList>
    </citation>
    <scope>NUCLEOTIDE SEQUENCE [LARGE SCALE GENOMIC DNA]</scope>
    <source>
        <tissue evidence="3">Nenye</tissue>
    </source>
</reference>
<feature type="region of interest" description="Disordered" evidence="1">
    <location>
        <begin position="68"/>
        <end position="223"/>
    </location>
</feature>
<evidence type="ECO:0000313" key="4">
    <source>
        <dbReference type="Proteomes" id="UP001630127"/>
    </source>
</evidence>
<dbReference type="PANTHER" id="PTHR34271">
    <property type="entry name" value="NUCLEOLAR HISTONE METHYLTRANSFERASE-RELATED PROTEIN"/>
    <property type="match status" value="1"/>
</dbReference>
<dbReference type="AlphaFoldDB" id="A0ABD2ZY63"/>
<dbReference type="Proteomes" id="UP001630127">
    <property type="component" value="Unassembled WGS sequence"/>
</dbReference>
<evidence type="ECO:0000256" key="1">
    <source>
        <dbReference type="SAM" id="MobiDB-lite"/>
    </source>
</evidence>
<keyword evidence="4" id="KW-1185">Reference proteome</keyword>
<gene>
    <name evidence="3" type="ORF">ACH5RR_016792</name>
</gene>
<organism evidence="3 4">
    <name type="scientific">Cinchona calisaya</name>
    <dbReference type="NCBI Taxonomy" id="153742"/>
    <lineage>
        <taxon>Eukaryota</taxon>
        <taxon>Viridiplantae</taxon>
        <taxon>Streptophyta</taxon>
        <taxon>Embryophyta</taxon>
        <taxon>Tracheophyta</taxon>
        <taxon>Spermatophyta</taxon>
        <taxon>Magnoliopsida</taxon>
        <taxon>eudicotyledons</taxon>
        <taxon>Gunneridae</taxon>
        <taxon>Pentapetalae</taxon>
        <taxon>asterids</taxon>
        <taxon>lamiids</taxon>
        <taxon>Gentianales</taxon>
        <taxon>Rubiaceae</taxon>
        <taxon>Cinchonoideae</taxon>
        <taxon>Cinchoneae</taxon>
        <taxon>Cinchona</taxon>
    </lineage>
</organism>
<dbReference type="Gene3D" id="1.10.8.850">
    <property type="entry name" value="Histone-lysine N methyltransferase , C-terminal domain-like"/>
    <property type="match status" value="1"/>
</dbReference>
<proteinExistence type="predicted"/>
<evidence type="ECO:0000259" key="2">
    <source>
        <dbReference type="Pfam" id="PF10440"/>
    </source>
</evidence>
<feature type="compositionally biased region" description="Low complexity" evidence="1">
    <location>
        <begin position="187"/>
        <end position="216"/>
    </location>
</feature>
<accession>A0ABD2ZY63</accession>
<name>A0ABD2ZY63_9GENT</name>